<feature type="domain" description="BCNT-C" evidence="2">
    <location>
        <begin position="263"/>
        <end position="343"/>
    </location>
</feature>
<dbReference type="InterPro" id="IPR027124">
    <property type="entry name" value="Swc5/CFDP1/2"/>
</dbReference>
<feature type="compositionally biased region" description="Low complexity" evidence="1">
    <location>
        <begin position="178"/>
        <end position="189"/>
    </location>
</feature>
<dbReference type="PANTHER" id="PTHR48295">
    <property type="entry name" value="CRANIOFACIAL DEVELOPMENT PROTEIN 1"/>
    <property type="match status" value="1"/>
</dbReference>
<sequence length="355" mass="38942">MSIESCILTLNGAPPLTCLSSWEFYLACSRLLEIKTRLQLASDSVRHCIAPFLAASICSSAVLEMDDQKEKLGEELSDVKKEKINAIWEQLNAKNMTPSIGRSAAVPAFGVVPKPQKSTETAPKSSKAVPNWMVNLGIAPKKPSPTAENGSKLNHPIADIPRRPETDSADSTSRIQDSLSTSGSITSSETQEKVSKDAEREEIRRIAAAALASARAATKASTDGKMEINEVRDFAGEEVRITKFVDPYSKAAVAAKKRAEMQAASSSGLDALLQQIGKKQKLNILDKSRKDWGEFKEDKGIEVELEMHKKSGDTYTEKVAFLQRADVREYERERDARLALMSKRRNESSASVDLV</sequence>
<evidence type="ECO:0000313" key="3">
    <source>
        <dbReference type="EMBL" id="KAL2610737.1"/>
    </source>
</evidence>
<reference evidence="3 4" key="1">
    <citation type="submission" date="2024-09" db="EMBL/GenBank/DDBJ databases">
        <title>Chromosome-scale assembly of Riccia fluitans.</title>
        <authorList>
            <person name="Paukszto L."/>
            <person name="Sawicki J."/>
            <person name="Karawczyk K."/>
            <person name="Piernik-Szablinska J."/>
            <person name="Szczecinska M."/>
            <person name="Mazdziarz M."/>
        </authorList>
    </citation>
    <scope>NUCLEOTIDE SEQUENCE [LARGE SCALE GENOMIC DNA]</scope>
    <source>
        <strain evidence="3">Rf_01</strain>
        <tissue evidence="3">Aerial parts of the thallus</tissue>
    </source>
</reference>
<evidence type="ECO:0000313" key="4">
    <source>
        <dbReference type="Proteomes" id="UP001605036"/>
    </source>
</evidence>
<evidence type="ECO:0000259" key="2">
    <source>
        <dbReference type="PROSITE" id="PS51279"/>
    </source>
</evidence>
<dbReference type="Pfam" id="PF07572">
    <property type="entry name" value="BCNT"/>
    <property type="match status" value="1"/>
</dbReference>
<dbReference type="PANTHER" id="PTHR48295:SF1">
    <property type="entry name" value="SWR1-COMPLEX PROTEIN 5"/>
    <property type="match status" value="1"/>
</dbReference>
<dbReference type="Proteomes" id="UP001605036">
    <property type="component" value="Unassembled WGS sequence"/>
</dbReference>
<evidence type="ECO:0000256" key="1">
    <source>
        <dbReference type="SAM" id="MobiDB-lite"/>
    </source>
</evidence>
<dbReference type="PROSITE" id="PS51279">
    <property type="entry name" value="BCNT_C"/>
    <property type="match status" value="1"/>
</dbReference>
<accession>A0ABD1XP90</accession>
<organism evidence="3 4">
    <name type="scientific">Riccia fluitans</name>
    <dbReference type="NCBI Taxonomy" id="41844"/>
    <lineage>
        <taxon>Eukaryota</taxon>
        <taxon>Viridiplantae</taxon>
        <taxon>Streptophyta</taxon>
        <taxon>Embryophyta</taxon>
        <taxon>Marchantiophyta</taxon>
        <taxon>Marchantiopsida</taxon>
        <taxon>Marchantiidae</taxon>
        <taxon>Marchantiales</taxon>
        <taxon>Ricciaceae</taxon>
        <taxon>Riccia</taxon>
    </lineage>
</organism>
<name>A0ABD1XP90_9MARC</name>
<keyword evidence="4" id="KW-1185">Reference proteome</keyword>
<gene>
    <name evidence="3" type="ORF">R1flu_029310</name>
</gene>
<dbReference type="AlphaFoldDB" id="A0ABD1XP90"/>
<protein>
    <recommendedName>
        <fullName evidence="2">BCNT-C domain-containing protein</fullName>
    </recommendedName>
</protein>
<feature type="compositionally biased region" description="Basic and acidic residues" evidence="1">
    <location>
        <begin position="190"/>
        <end position="200"/>
    </location>
</feature>
<dbReference type="EMBL" id="JBHFFA010000008">
    <property type="protein sequence ID" value="KAL2610737.1"/>
    <property type="molecule type" value="Genomic_DNA"/>
</dbReference>
<proteinExistence type="predicted"/>
<dbReference type="InterPro" id="IPR011421">
    <property type="entry name" value="BCNT-C"/>
</dbReference>
<comment type="caution">
    <text evidence="3">The sequence shown here is derived from an EMBL/GenBank/DDBJ whole genome shotgun (WGS) entry which is preliminary data.</text>
</comment>
<feature type="region of interest" description="Disordered" evidence="1">
    <location>
        <begin position="136"/>
        <end position="200"/>
    </location>
</feature>